<evidence type="ECO:0000313" key="2">
    <source>
        <dbReference type="EMBL" id="TNN31076.1"/>
    </source>
</evidence>
<protein>
    <submittedName>
        <fullName evidence="2">ETS-related transcription factor Elf-2</fullName>
    </submittedName>
</protein>
<dbReference type="Gene3D" id="1.10.10.10">
    <property type="entry name" value="Winged helix-like DNA-binding domain superfamily/Winged helix DNA-binding domain"/>
    <property type="match status" value="1"/>
</dbReference>
<proteinExistence type="predicted"/>
<accession>A0A4Z2EQ85</accession>
<comment type="caution">
    <text evidence="2">The sequence shown here is derived from an EMBL/GenBank/DDBJ whole genome shotgun (WGS) entry which is preliminary data.</text>
</comment>
<dbReference type="EMBL" id="SRLO01003832">
    <property type="protein sequence ID" value="TNN31076.1"/>
    <property type="molecule type" value="Genomic_DNA"/>
</dbReference>
<reference evidence="2 3" key="1">
    <citation type="submission" date="2019-03" db="EMBL/GenBank/DDBJ databases">
        <title>First draft genome of Liparis tanakae, snailfish: a comprehensive survey of snailfish specific genes.</title>
        <authorList>
            <person name="Kim W."/>
            <person name="Song I."/>
            <person name="Jeong J.-H."/>
            <person name="Kim D."/>
            <person name="Kim S."/>
            <person name="Ryu S."/>
            <person name="Song J.Y."/>
            <person name="Lee S.K."/>
        </authorList>
    </citation>
    <scope>NUCLEOTIDE SEQUENCE [LARGE SCALE GENOMIC DNA]</scope>
    <source>
        <tissue evidence="2">Muscle</tissue>
    </source>
</reference>
<evidence type="ECO:0000313" key="3">
    <source>
        <dbReference type="Proteomes" id="UP000314294"/>
    </source>
</evidence>
<dbReference type="AlphaFoldDB" id="A0A4Z2EQ85"/>
<name>A0A4Z2EQ85_9TELE</name>
<keyword evidence="3" id="KW-1185">Reference proteome</keyword>
<dbReference type="SUPFAM" id="SSF46785">
    <property type="entry name" value="Winged helix' DNA-binding domain"/>
    <property type="match status" value="1"/>
</dbReference>
<gene>
    <name evidence="2" type="primary">ELF2_1</name>
    <name evidence="2" type="ORF">EYF80_058772</name>
</gene>
<dbReference type="InterPro" id="IPR036388">
    <property type="entry name" value="WH-like_DNA-bd_sf"/>
</dbReference>
<evidence type="ECO:0000256" key="1">
    <source>
        <dbReference type="SAM" id="MobiDB-lite"/>
    </source>
</evidence>
<organism evidence="2 3">
    <name type="scientific">Liparis tanakae</name>
    <name type="common">Tanaka's snailfish</name>
    <dbReference type="NCBI Taxonomy" id="230148"/>
    <lineage>
        <taxon>Eukaryota</taxon>
        <taxon>Metazoa</taxon>
        <taxon>Chordata</taxon>
        <taxon>Craniata</taxon>
        <taxon>Vertebrata</taxon>
        <taxon>Euteleostomi</taxon>
        <taxon>Actinopterygii</taxon>
        <taxon>Neopterygii</taxon>
        <taxon>Teleostei</taxon>
        <taxon>Neoteleostei</taxon>
        <taxon>Acanthomorphata</taxon>
        <taxon>Eupercaria</taxon>
        <taxon>Perciformes</taxon>
        <taxon>Cottioidei</taxon>
        <taxon>Cottales</taxon>
        <taxon>Liparidae</taxon>
        <taxon>Liparis</taxon>
    </lineage>
</organism>
<feature type="compositionally biased region" description="Low complexity" evidence="1">
    <location>
        <begin position="279"/>
        <end position="295"/>
    </location>
</feature>
<dbReference type="InterPro" id="IPR036390">
    <property type="entry name" value="WH_DNA-bd_sf"/>
</dbReference>
<sequence>MNYETMGRALRSAARHPVPLSPGAHDLVLIVYYYQRGILAKVEGQRLAYQFKEMPKNIRVIDDEEDGEEAEDGEGVLSGQLPAHQHATVSLGANSPAAAQHQQTYITVIGGNAGARPIRALPVVMTNSLGQVTLNSNSILTTASGVPLTLGNASAGAPPKLVIQAMPTMMAAGSKAGEKITIITIPASQLATLMQANPSGQIAQLFQAKPVATQMAHGGAKQIQLTAGRPLQQQQQQHLVLARPAAVAQPVPQLTIRFNQPHSFPPKAPSQPSKPPSGQPEAAAAAAAAAEATSS</sequence>
<feature type="region of interest" description="Disordered" evidence="1">
    <location>
        <begin position="257"/>
        <end position="295"/>
    </location>
</feature>
<dbReference type="OrthoDB" id="8196042at2759"/>
<dbReference type="Proteomes" id="UP000314294">
    <property type="component" value="Unassembled WGS sequence"/>
</dbReference>
<feature type="compositionally biased region" description="Pro residues" evidence="1">
    <location>
        <begin position="263"/>
        <end position="278"/>
    </location>
</feature>